<accession>A0ABU2CNQ2</accession>
<dbReference type="EMBL" id="JAVDYE010000001">
    <property type="protein sequence ID" value="MDR7382948.1"/>
    <property type="molecule type" value="Genomic_DNA"/>
</dbReference>
<dbReference type="PRINTS" id="PR01036">
    <property type="entry name" value="TCRTETB"/>
</dbReference>
<keyword evidence="3 5" id="KW-1133">Transmembrane helix</keyword>
<dbReference type="SUPFAM" id="SSF103473">
    <property type="entry name" value="MFS general substrate transporter"/>
    <property type="match status" value="1"/>
</dbReference>
<proteinExistence type="predicted"/>
<gene>
    <name evidence="7" type="ORF">J2S48_002463</name>
</gene>
<feature type="transmembrane region" description="Helical" evidence="5">
    <location>
        <begin position="299"/>
        <end position="320"/>
    </location>
</feature>
<dbReference type="Pfam" id="PF07690">
    <property type="entry name" value="MFS_1"/>
    <property type="match status" value="2"/>
</dbReference>
<dbReference type="InterPro" id="IPR020846">
    <property type="entry name" value="MFS_dom"/>
</dbReference>
<feature type="transmembrane region" description="Helical" evidence="5">
    <location>
        <begin position="165"/>
        <end position="185"/>
    </location>
</feature>
<dbReference type="InterPro" id="IPR011701">
    <property type="entry name" value="MFS"/>
</dbReference>
<sequence length="441" mass="45326">MRRPLLLTVLLTAQTMASMDGSIANVALPAIQRDLGATGATQQLVLSCYLLVLASLIVTGARLGDLFGHHRVFRWGLTVFTAASLCCGLAPTPGALVAARAAQAVGAALLVPQVFSLIQHHFQGAARRRAVGVYSMVLALGVALGQVLGGLLVSADLFGMSWRPVFLVNVPVGVLLLAVPGRVLAPGGAVVRPDRVRAGDFDVPGIAALALGMAAFTAALTLGRESGSPWWTWIVLGGSLVLLAWFVRHRGRARRPVLDLVVLQPRGMKPGLLACAVVMGCYAAFLFTFTLHVQDDLGWTPLAAGLAFLPYTAGFGIMSLTWTRMPERVVRALPVAGPVVLATVVAVVATGASPWSLAPLLVLAGAGHAAGYSPLVAGLSDLVPPVRASAFSALNTTGPLVAQTVAIATIGGIYLAAGMPWALGATAAVLVAGSACAAISR</sequence>
<dbReference type="CDD" id="cd17321">
    <property type="entry name" value="MFS_MMR_MDR_like"/>
    <property type="match status" value="1"/>
</dbReference>
<evidence type="ECO:0000256" key="2">
    <source>
        <dbReference type="ARBA" id="ARBA00022692"/>
    </source>
</evidence>
<keyword evidence="4 5" id="KW-0472">Membrane</keyword>
<evidence type="ECO:0000313" key="8">
    <source>
        <dbReference type="Proteomes" id="UP001183585"/>
    </source>
</evidence>
<feature type="transmembrane region" description="Helical" evidence="5">
    <location>
        <begin position="421"/>
        <end position="440"/>
    </location>
</feature>
<feature type="transmembrane region" description="Helical" evidence="5">
    <location>
        <begin position="72"/>
        <end position="91"/>
    </location>
</feature>
<dbReference type="PANTHER" id="PTHR42718">
    <property type="entry name" value="MAJOR FACILITATOR SUPERFAMILY MULTIDRUG TRANSPORTER MFSC"/>
    <property type="match status" value="1"/>
</dbReference>
<feature type="transmembrane region" description="Helical" evidence="5">
    <location>
        <begin position="130"/>
        <end position="153"/>
    </location>
</feature>
<organism evidence="7 8">
    <name type="scientific">Promicromonospora iranensis</name>
    <dbReference type="NCBI Taxonomy" id="1105144"/>
    <lineage>
        <taxon>Bacteria</taxon>
        <taxon>Bacillati</taxon>
        <taxon>Actinomycetota</taxon>
        <taxon>Actinomycetes</taxon>
        <taxon>Micrococcales</taxon>
        <taxon>Promicromonosporaceae</taxon>
        <taxon>Promicromonospora</taxon>
    </lineage>
</organism>
<evidence type="ECO:0000313" key="7">
    <source>
        <dbReference type="EMBL" id="MDR7382948.1"/>
    </source>
</evidence>
<comment type="caution">
    <text evidence="7">The sequence shown here is derived from an EMBL/GenBank/DDBJ whole genome shotgun (WGS) entry which is preliminary data.</text>
</comment>
<keyword evidence="2 5" id="KW-0812">Transmembrane</keyword>
<feature type="transmembrane region" description="Helical" evidence="5">
    <location>
        <begin position="391"/>
        <end position="415"/>
    </location>
</feature>
<feature type="transmembrane region" description="Helical" evidence="5">
    <location>
        <begin position="206"/>
        <end position="224"/>
    </location>
</feature>
<comment type="subcellular location">
    <subcellularLocation>
        <location evidence="1">Cell membrane</location>
        <topology evidence="1">Multi-pass membrane protein</topology>
    </subcellularLocation>
</comment>
<feature type="transmembrane region" description="Helical" evidence="5">
    <location>
        <begin position="230"/>
        <end position="247"/>
    </location>
</feature>
<evidence type="ECO:0000256" key="4">
    <source>
        <dbReference type="ARBA" id="ARBA00023136"/>
    </source>
</evidence>
<dbReference type="Gene3D" id="1.20.1250.20">
    <property type="entry name" value="MFS general substrate transporter like domains"/>
    <property type="match status" value="1"/>
</dbReference>
<feature type="transmembrane region" description="Helical" evidence="5">
    <location>
        <begin position="332"/>
        <end position="352"/>
    </location>
</feature>
<feature type="domain" description="Major facilitator superfamily (MFS) profile" evidence="6">
    <location>
        <begin position="6"/>
        <end position="441"/>
    </location>
</feature>
<evidence type="ECO:0000259" key="6">
    <source>
        <dbReference type="PROSITE" id="PS50850"/>
    </source>
</evidence>
<name>A0ABU2CNQ2_9MICO</name>
<dbReference type="Gene3D" id="1.20.1720.10">
    <property type="entry name" value="Multidrug resistance protein D"/>
    <property type="match status" value="1"/>
</dbReference>
<dbReference type="PROSITE" id="PS50850">
    <property type="entry name" value="MFS"/>
    <property type="match status" value="1"/>
</dbReference>
<keyword evidence="8" id="KW-1185">Reference proteome</keyword>
<protein>
    <submittedName>
        <fullName evidence="7">MFS family permease</fullName>
    </submittedName>
</protein>
<reference evidence="7 8" key="1">
    <citation type="submission" date="2023-07" db="EMBL/GenBank/DDBJ databases">
        <title>Sequencing the genomes of 1000 actinobacteria strains.</title>
        <authorList>
            <person name="Klenk H.-P."/>
        </authorList>
    </citation>
    <scope>NUCLEOTIDE SEQUENCE [LARGE SCALE GENOMIC DNA]</scope>
    <source>
        <strain evidence="7 8">DSM 45554</strain>
    </source>
</reference>
<dbReference type="InterPro" id="IPR036259">
    <property type="entry name" value="MFS_trans_sf"/>
</dbReference>
<feature type="transmembrane region" description="Helical" evidence="5">
    <location>
        <begin position="97"/>
        <end position="118"/>
    </location>
</feature>
<feature type="transmembrane region" description="Helical" evidence="5">
    <location>
        <begin position="358"/>
        <end position="379"/>
    </location>
</feature>
<dbReference type="PANTHER" id="PTHR42718:SF39">
    <property type="entry name" value="ACTINORHODIN TRANSPORTER-RELATED"/>
    <property type="match status" value="1"/>
</dbReference>
<feature type="transmembrane region" description="Helical" evidence="5">
    <location>
        <begin position="272"/>
        <end position="293"/>
    </location>
</feature>
<feature type="transmembrane region" description="Helical" evidence="5">
    <location>
        <begin position="39"/>
        <end position="60"/>
    </location>
</feature>
<evidence type="ECO:0000256" key="3">
    <source>
        <dbReference type="ARBA" id="ARBA00022989"/>
    </source>
</evidence>
<evidence type="ECO:0000256" key="1">
    <source>
        <dbReference type="ARBA" id="ARBA00004651"/>
    </source>
</evidence>
<dbReference type="RefSeq" id="WP_274991732.1">
    <property type="nucleotide sequence ID" value="NZ_JAJQQP010000001.1"/>
</dbReference>
<evidence type="ECO:0000256" key="5">
    <source>
        <dbReference type="SAM" id="Phobius"/>
    </source>
</evidence>
<dbReference type="Proteomes" id="UP001183585">
    <property type="component" value="Unassembled WGS sequence"/>
</dbReference>